<dbReference type="GO" id="GO:0016987">
    <property type="term" value="F:sigma factor activity"/>
    <property type="evidence" value="ECO:0007669"/>
    <property type="project" value="InterPro"/>
</dbReference>
<dbReference type="Pfam" id="PF00072">
    <property type="entry name" value="Response_reg"/>
    <property type="match status" value="1"/>
</dbReference>
<dbReference type="EMBL" id="CAEZSV010000090">
    <property type="protein sequence ID" value="CAB4553395.1"/>
    <property type="molecule type" value="Genomic_DNA"/>
</dbReference>
<dbReference type="InterPro" id="IPR000792">
    <property type="entry name" value="Tscrpt_reg_LuxR_C"/>
</dbReference>
<protein>
    <submittedName>
        <fullName evidence="3">Unannotated protein</fullName>
    </submittedName>
</protein>
<proteinExistence type="predicted"/>
<dbReference type="Gene3D" id="1.10.10.10">
    <property type="entry name" value="Winged helix-like DNA-binding domain superfamily/Winged helix DNA-binding domain"/>
    <property type="match status" value="1"/>
</dbReference>
<dbReference type="InterPro" id="IPR013249">
    <property type="entry name" value="RNA_pol_sigma70_r4_t2"/>
</dbReference>
<dbReference type="InterPro" id="IPR036388">
    <property type="entry name" value="WH-like_DNA-bd_sf"/>
</dbReference>
<dbReference type="Pfam" id="PF08281">
    <property type="entry name" value="Sigma70_r4_2"/>
    <property type="match status" value="1"/>
</dbReference>
<dbReference type="InterPro" id="IPR016032">
    <property type="entry name" value="Sig_transdc_resp-reg_C-effctor"/>
</dbReference>
<accession>A0A6J6CQB7</accession>
<dbReference type="PANTHER" id="PTHR43214">
    <property type="entry name" value="TWO-COMPONENT RESPONSE REGULATOR"/>
    <property type="match status" value="1"/>
</dbReference>
<dbReference type="SUPFAM" id="SSF46894">
    <property type="entry name" value="C-terminal effector domain of the bipartite response regulators"/>
    <property type="match status" value="1"/>
</dbReference>
<evidence type="ECO:0000256" key="1">
    <source>
        <dbReference type="ARBA" id="ARBA00023125"/>
    </source>
</evidence>
<dbReference type="AlphaFoldDB" id="A0A6J6CQB7"/>
<dbReference type="InterPro" id="IPR011006">
    <property type="entry name" value="CheY-like_superfamily"/>
</dbReference>
<dbReference type="GO" id="GO:0000160">
    <property type="term" value="P:phosphorelay signal transduction system"/>
    <property type="evidence" value="ECO:0007669"/>
    <property type="project" value="InterPro"/>
</dbReference>
<name>A0A6J6CQB7_9ZZZZ</name>
<dbReference type="InterPro" id="IPR039420">
    <property type="entry name" value="WalR-like"/>
</dbReference>
<dbReference type="InterPro" id="IPR001789">
    <property type="entry name" value="Sig_transdc_resp-reg_receiver"/>
</dbReference>
<dbReference type="PANTHER" id="PTHR43214:SF43">
    <property type="entry name" value="TWO-COMPONENT RESPONSE REGULATOR"/>
    <property type="match status" value="1"/>
</dbReference>
<sequence length="215" mass="23389">MEKSTNIAIFEDHPLMREAIAHNIVLHSSDVAITYKGSSISTFLDGHTLSDSSALTLAILDLDLGDGSEPIENLQRLLERSISVIVVSALAKPQAVREMLRGGAAAYVSKNAEPQALNEAIQATVEGKQYMSPDIAVALLSDENISVDLSKQERQALSLYASGMKLDAVARAMDISRSTASEYIQRARKKYTKAGINLPTKTDLYRQAQRDGLLK</sequence>
<dbReference type="PROSITE" id="PS50110">
    <property type="entry name" value="RESPONSE_REGULATORY"/>
    <property type="match status" value="1"/>
</dbReference>
<feature type="domain" description="Response regulatory" evidence="2">
    <location>
        <begin position="6"/>
        <end position="125"/>
    </location>
</feature>
<gene>
    <name evidence="3" type="ORF">UFOPK1506_00600</name>
</gene>
<keyword evidence="1" id="KW-0238">DNA-binding</keyword>
<dbReference type="Gene3D" id="3.40.50.2300">
    <property type="match status" value="1"/>
</dbReference>
<organism evidence="3">
    <name type="scientific">freshwater metagenome</name>
    <dbReference type="NCBI Taxonomy" id="449393"/>
    <lineage>
        <taxon>unclassified sequences</taxon>
        <taxon>metagenomes</taxon>
        <taxon>ecological metagenomes</taxon>
    </lineage>
</organism>
<evidence type="ECO:0000259" key="2">
    <source>
        <dbReference type="PROSITE" id="PS50110"/>
    </source>
</evidence>
<dbReference type="GO" id="GO:0006352">
    <property type="term" value="P:DNA-templated transcription initiation"/>
    <property type="evidence" value="ECO:0007669"/>
    <property type="project" value="InterPro"/>
</dbReference>
<dbReference type="SMART" id="SM00421">
    <property type="entry name" value="HTH_LUXR"/>
    <property type="match status" value="1"/>
</dbReference>
<reference evidence="3" key="1">
    <citation type="submission" date="2020-05" db="EMBL/GenBank/DDBJ databases">
        <authorList>
            <person name="Chiriac C."/>
            <person name="Salcher M."/>
            <person name="Ghai R."/>
            <person name="Kavagutti S V."/>
        </authorList>
    </citation>
    <scope>NUCLEOTIDE SEQUENCE</scope>
</reference>
<dbReference type="SUPFAM" id="SSF52172">
    <property type="entry name" value="CheY-like"/>
    <property type="match status" value="1"/>
</dbReference>
<dbReference type="GO" id="GO:0003677">
    <property type="term" value="F:DNA binding"/>
    <property type="evidence" value="ECO:0007669"/>
    <property type="project" value="UniProtKB-KW"/>
</dbReference>
<evidence type="ECO:0000313" key="3">
    <source>
        <dbReference type="EMBL" id="CAB4553395.1"/>
    </source>
</evidence>
<dbReference type="SMART" id="SM00448">
    <property type="entry name" value="REC"/>
    <property type="match status" value="1"/>
</dbReference>